<evidence type="ECO:0000313" key="1">
    <source>
        <dbReference type="EMBL" id="KKU07555.1"/>
    </source>
</evidence>
<name>A0A0G1QFY4_9BACT</name>
<reference evidence="1 2" key="1">
    <citation type="journal article" date="2015" name="Nature">
        <title>rRNA introns, odd ribosomes, and small enigmatic genomes across a large radiation of phyla.</title>
        <authorList>
            <person name="Brown C.T."/>
            <person name="Hug L.A."/>
            <person name="Thomas B.C."/>
            <person name="Sharon I."/>
            <person name="Castelle C.J."/>
            <person name="Singh A."/>
            <person name="Wilkins M.J."/>
            <person name="Williams K.H."/>
            <person name="Banfield J.F."/>
        </authorList>
    </citation>
    <scope>NUCLEOTIDE SEQUENCE [LARGE SCALE GENOMIC DNA]</scope>
</reference>
<sequence>MIFYGAKRPRKKVERHQIFSRLLRQQAFEFLWNFCRYGTIKTFPKESPTLNESMVFEMFWQNAEKYFRRPRFARARKRPKTQNRRVLEFLQG</sequence>
<evidence type="ECO:0000313" key="2">
    <source>
        <dbReference type="Proteomes" id="UP000033999"/>
    </source>
</evidence>
<dbReference type="EMBL" id="LCKX01000009">
    <property type="protein sequence ID" value="KKU07555.1"/>
    <property type="molecule type" value="Genomic_DNA"/>
</dbReference>
<accession>A0A0G1QFY4</accession>
<comment type="caution">
    <text evidence="1">The sequence shown here is derived from an EMBL/GenBank/DDBJ whole genome shotgun (WGS) entry which is preliminary data.</text>
</comment>
<organism evidence="1 2">
    <name type="scientific">Candidatus Magasanikbacteria bacterium GW2011_GWA2_45_39</name>
    <dbReference type="NCBI Taxonomy" id="1619041"/>
    <lineage>
        <taxon>Bacteria</taxon>
        <taxon>Candidatus Magasanikiibacteriota</taxon>
    </lineage>
</organism>
<gene>
    <name evidence="1" type="ORF">UX10_C0009G0022</name>
</gene>
<dbReference type="AlphaFoldDB" id="A0A0G1QFY4"/>
<protein>
    <submittedName>
        <fullName evidence="1">Uncharacterized protein</fullName>
    </submittedName>
</protein>
<proteinExistence type="predicted"/>
<dbReference type="Proteomes" id="UP000033999">
    <property type="component" value="Unassembled WGS sequence"/>
</dbReference>